<proteinExistence type="predicted"/>
<comment type="caution">
    <text evidence="1">The sequence shown here is derived from an EMBL/GenBank/DDBJ whole genome shotgun (WGS) entry which is preliminary data.</text>
</comment>
<sequence length="352" mass="39785">MSTFEAGGHLLGAQDTGVVIIHSKDLWLQDGTIIVRTTSTETPATITLYKIHKFILALHCSTFASLFEGTHALFDAGSESYDGLPIMDMPDAADDVRDFLKALYFPIETQRHRHISSPLFGGNWAAFPATYPGILRLAIKYDAPTIQNLIVKVLRMEWTRDVHEWDSLQEKLMAGASMLCEEEDLSNLFPDPVRAIRLGTELGIFEILPTAYYDLMRVLYDLALEPLYLAEPRSVDTSQLTADQLRRVIIGRKEMCRWLFQAMSEMQPPEAGCLHKASEPCRLSAQRWINSQLTQRTADYDPVAWLNSAENECSESDACEICVAWMQAKLLRAKWGIWEKLSEFFGLEDNAA</sequence>
<reference evidence="1" key="1">
    <citation type="submission" date="2021-03" db="EMBL/GenBank/DDBJ databases">
        <authorList>
            <consortium name="DOE Joint Genome Institute"/>
            <person name="Ahrendt S."/>
            <person name="Looney B.P."/>
            <person name="Miyauchi S."/>
            <person name="Morin E."/>
            <person name="Drula E."/>
            <person name="Courty P.E."/>
            <person name="Chicoki N."/>
            <person name="Fauchery L."/>
            <person name="Kohler A."/>
            <person name="Kuo A."/>
            <person name="Labutti K."/>
            <person name="Pangilinan J."/>
            <person name="Lipzen A."/>
            <person name="Riley R."/>
            <person name="Andreopoulos W."/>
            <person name="He G."/>
            <person name="Johnson J."/>
            <person name="Barry K.W."/>
            <person name="Grigoriev I.V."/>
            <person name="Nagy L."/>
            <person name="Hibbett D."/>
            <person name="Henrissat B."/>
            <person name="Matheny P.B."/>
            <person name="Labbe J."/>
            <person name="Martin F."/>
        </authorList>
    </citation>
    <scope>NUCLEOTIDE SEQUENCE</scope>
    <source>
        <strain evidence="1">HHB10654</strain>
    </source>
</reference>
<organism evidence="1 2">
    <name type="scientific">Artomyces pyxidatus</name>
    <dbReference type="NCBI Taxonomy" id="48021"/>
    <lineage>
        <taxon>Eukaryota</taxon>
        <taxon>Fungi</taxon>
        <taxon>Dikarya</taxon>
        <taxon>Basidiomycota</taxon>
        <taxon>Agaricomycotina</taxon>
        <taxon>Agaricomycetes</taxon>
        <taxon>Russulales</taxon>
        <taxon>Auriscalpiaceae</taxon>
        <taxon>Artomyces</taxon>
    </lineage>
</organism>
<gene>
    <name evidence="1" type="ORF">BV25DRAFT_1832812</name>
</gene>
<accession>A0ACB8SJC4</accession>
<protein>
    <submittedName>
        <fullName evidence="1">Uncharacterized protein</fullName>
    </submittedName>
</protein>
<dbReference type="EMBL" id="MU277276">
    <property type="protein sequence ID" value="KAI0055891.1"/>
    <property type="molecule type" value="Genomic_DNA"/>
</dbReference>
<dbReference type="Proteomes" id="UP000814140">
    <property type="component" value="Unassembled WGS sequence"/>
</dbReference>
<name>A0ACB8SJC4_9AGAM</name>
<reference evidence="1" key="2">
    <citation type="journal article" date="2022" name="New Phytol.">
        <title>Evolutionary transition to the ectomycorrhizal habit in the genomes of a hyperdiverse lineage of mushroom-forming fungi.</title>
        <authorList>
            <person name="Looney B."/>
            <person name="Miyauchi S."/>
            <person name="Morin E."/>
            <person name="Drula E."/>
            <person name="Courty P.E."/>
            <person name="Kohler A."/>
            <person name="Kuo A."/>
            <person name="LaButti K."/>
            <person name="Pangilinan J."/>
            <person name="Lipzen A."/>
            <person name="Riley R."/>
            <person name="Andreopoulos W."/>
            <person name="He G."/>
            <person name="Johnson J."/>
            <person name="Nolan M."/>
            <person name="Tritt A."/>
            <person name="Barry K.W."/>
            <person name="Grigoriev I.V."/>
            <person name="Nagy L.G."/>
            <person name="Hibbett D."/>
            <person name="Henrissat B."/>
            <person name="Matheny P.B."/>
            <person name="Labbe J."/>
            <person name="Martin F.M."/>
        </authorList>
    </citation>
    <scope>NUCLEOTIDE SEQUENCE</scope>
    <source>
        <strain evidence="1">HHB10654</strain>
    </source>
</reference>
<keyword evidence="2" id="KW-1185">Reference proteome</keyword>
<evidence type="ECO:0000313" key="2">
    <source>
        <dbReference type="Proteomes" id="UP000814140"/>
    </source>
</evidence>
<evidence type="ECO:0000313" key="1">
    <source>
        <dbReference type="EMBL" id="KAI0055891.1"/>
    </source>
</evidence>